<dbReference type="PANTHER" id="PTHR43435:SF4">
    <property type="entry name" value="FGGY CARBOHYDRATE KINASE DOMAIN-CONTAINING PROTEIN"/>
    <property type="match status" value="1"/>
</dbReference>
<dbReference type="Proteomes" id="UP000266260">
    <property type="component" value="Unassembled WGS sequence"/>
</dbReference>
<dbReference type="SUPFAM" id="SSF53067">
    <property type="entry name" value="Actin-like ATPase domain"/>
    <property type="match status" value="2"/>
</dbReference>
<comment type="catalytic activity">
    <reaction evidence="7">
        <text>D-ribulose + ATP = D-ribulose 5-phosphate + ADP + H(+)</text>
        <dbReference type="Rhea" id="RHEA:17601"/>
        <dbReference type="ChEBI" id="CHEBI:15378"/>
        <dbReference type="ChEBI" id="CHEBI:17173"/>
        <dbReference type="ChEBI" id="CHEBI:30616"/>
        <dbReference type="ChEBI" id="CHEBI:58121"/>
        <dbReference type="ChEBI" id="CHEBI:456216"/>
        <dbReference type="EC" id="2.7.1.16"/>
    </reaction>
</comment>
<evidence type="ECO:0000313" key="13">
    <source>
        <dbReference type="Proteomes" id="UP000266260"/>
    </source>
</evidence>
<name>A0A398D727_9BACT</name>
<keyword evidence="13" id="KW-1185">Reference proteome</keyword>
<evidence type="ECO:0000256" key="2">
    <source>
        <dbReference type="ARBA" id="ARBA00022741"/>
    </source>
</evidence>
<dbReference type="GO" id="GO:0019569">
    <property type="term" value="P:L-arabinose catabolic process to D-xylulose 5-phosphate"/>
    <property type="evidence" value="ECO:0007669"/>
    <property type="project" value="UniProtKB-UniRule"/>
</dbReference>
<keyword evidence="6 7" id="KW-0119">Carbohydrate metabolism</keyword>
<keyword evidence="2 7" id="KW-0547">Nucleotide-binding</keyword>
<evidence type="ECO:0000259" key="10">
    <source>
        <dbReference type="Pfam" id="PF00370"/>
    </source>
</evidence>
<evidence type="ECO:0000256" key="1">
    <source>
        <dbReference type="ARBA" id="ARBA00022679"/>
    </source>
</evidence>
<dbReference type="GO" id="GO:0005524">
    <property type="term" value="F:ATP binding"/>
    <property type="evidence" value="ECO:0007669"/>
    <property type="project" value="UniProtKB-UniRule"/>
</dbReference>
<dbReference type="PANTHER" id="PTHR43435">
    <property type="entry name" value="RIBULOKINASE"/>
    <property type="match status" value="1"/>
</dbReference>
<dbReference type="Gene3D" id="3.30.420.40">
    <property type="match status" value="2"/>
</dbReference>
<dbReference type="InterPro" id="IPR043129">
    <property type="entry name" value="ATPase_NBD"/>
</dbReference>
<evidence type="ECO:0000256" key="9">
    <source>
        <dbReference type="RuleBase" id="RU003455"/>
    </source>
</evidence>
<dbReference type="GO" id="GO:0008741">
    <property type="term" value="F:ribulokinase activity"/>
    <property type="evidence" value="ECO:0007669"/>
    <property type="project" value="UniProtKB-UniRule"/>
</dbReference>
<keyword evidence="4 7" id="KW-0067">ATP-binding</keyword>
<dbReference type="InterPro" id="IPR005929">
    <property type="entry name" value="Ribulokinase"/>
</dbReference>
<feature type="domain" description="Carbohydrate kinase FGGY N-terminal" evidence="10">
    <location>
        <begin position="10"/>
        <end position="293"/>
    </location>
</feature>
<evidence type="ECO:0000256" key="3">
    <source>
        <dbReference type="ARBA" id="ARBA00022777"/>
    </source>
</evidence>
<dbReference type="Pfam" id="PF00370">
    <property type="entry name" value="FGGY_N"/>
    <property type="match status" value="1"/>
</dbReference>
<dbReference type="GO" id="GO:0005737">
    <property type="term" value="C:cytoplasm"/>
    <property type="evidence" value="ECO:0007669"/>
    <property type="project" value="TreeGrafter"/>
</dbReference>
<keyword evidence="5 7" id="KW-0054">Arabinose catabolism</keyword>
<gene>
    <name evidence="7" type="primary">araB</name>
    <name evidence="12" type="ORF">SMC6_00680</name>
</gene>
<dbReference type="EMBL" id="QXIT01000013">
    <property type="protein sequence ID" value="RIE10835.1"/>
    <property type="molecule type" value="Genomic_DNA"/>
</dbReference>
<evidence type="ECO:0000256" key="5">
    <source>
        <dbReference type="ARBA" id="ARBA00022935"/>
    </source>
</evidence>
<dbReference type="EC" id="2.7.1.16" evidence="7 8"/>
<comment type="catalytic activity">
    <reaction evidence="7 9">
        <text>L-ribulose + ATP = L-ribulose 5-phosphate + ADP + H(+)</text>
        <dbReference type="Rhea" id="RHEA:22072"/>
        <dbReference type="ChEBI" id="CHEBI:15378"/>
        <dbReference type="ChEBI" id="CHEBI:16880"/>
        <dbReference type="ChEBI" id="CHEBI:30616"/>
        <dbReference type="ChEBI" id="CHEBI:58226"/>
        <dbReference type="ChEBI" id="CHEBI:456216"/>
        <dbReference type="EC" id="2.7.1.16"/>
    </reaction>
</comment>
<proteinExistence type="inferred from homology"/>
<evidence type="ECO:0000256" key="4">
    <source>
        <dbReference type="ARBA" id="ARBA00022840"/>
    </source>
</evidence>
<dbReference type="CDD" id="cd07781">
    <property type="entry name" value="ASKHA_NBD_FGGY_L-RBK"/>
    <property type="match status" value="1"/>
</dbReference>
<feature type="domain" description="Carbohydrate kinase FGGY C-terminal" evidence="11">
    <location>
        <begin position="302"/>
        <end position="516"/>
    </location>
</feature>
<dbReference type="NCBIfam" id="NF003154">
    <property type="entry name" value="PRK04123.1"/>
    <property type="match status" value="1"/>
</dbReference>
<dbReference type="InterPro" id="IPR018485">
    <property type="entry name" value="FGGY_C"/>
</dbReference>
<dbReference type="AlphaFoldDB" id="A0A398D727"/>
<dbReference type="PIRSF" id="PIRSF000538">
    <property type="entry name" value="GlpK"/>
    <property type="match status" value="1"/>
</dbReference>
<dbReference type="InterPro" id="IPR018484">
    <property type="entry name" value="FGGY_N"/>
</dbReference>
<dbReference type="NCBIfam" id="TIGR01234">
    <property type="entry name" value="L-ribulokinase"/>
    <property type="match status" value="1"/>
</dbReference>
<reference evidence="12 13" key="1">
    <citation type="submission" date="2018-09" db="EMBL/GenBank/DDBJ databases">
        <title>Discovery and Ecogenomic Context for Candidatus Cryosericales, a Global Caldiserica Order Active in Thawing Permafrost.</title>
        <authorList>
            <person name="Martinez M.A."/>
            <person name="Woodcroft B.J."/>
            <person name="Ignacio Espinoza J.C."/>
            <person name="Zayed A."/>
            <person name="Singleton C.M."/>
            <person name="Boyd J."/>
            <person name="Li Y.-F."/>
            <person name="Purvine S."/>
            <person name="Maughan H."/>
            <person name="Hodgkins S.B."/>
            <person name="Anderson D."/>
            <person name="Sederholm M."/>
            <person name="Temperton B."/>
            <person name="Saleska S.R."/>
            <person name="Tyson G.W."/>
            <person name="Rich V.I."/>
        </authorList>
    </citation>
    <scope>NUCLEOTIDE SEQUENCE [LARGE SCALE GENOMIC DNA]</scope>
    <source>
        <strain evidence="12 13">SMC6</strain>
    </source>
</reference>
<dbReference type="HAMAP" id="MF_00520">
    <property type="entry name" value="Ribulokinase"/>
    <property type="match status" value="1"/>
</dbReference>
<evidence type="ECO:0000259" key="11">
    <source>
        <dbReference type="Pfam" id="PF02782"/>
    </source>
</evidence>
<comment type="caution">
    <text evidence="12">The sequence shown here is derived from an EMBL/GenBank/DDBJ whole genome shotgun (WGS) entry which is preliminary data.</text>
</comment>
<dbReference type="RefSeq" id="WP_119175321.1">
    <property type="nucleotide sequence ID" value="NZ_QXIT01000013.1"/>
</dbReference>
<dbReference type="GO" id="GO:0019150">
    <property type="term" value="F:D-ribulokinase activity"/>
    <property type="evidence" value="ECO:0007669"/>
    <property type="project" value="RHEA"/>
</dbReference>
<dbReference type="UniPathway" id="UPA00145">
    <property type="reaction ID" value="UER00566"/>
</dbReference>
<protein>
    <recommendedName>
        <fullName evidence="7 8">Ribulokinase</fullName>
        <ecNumber evidence="7 8">2.7.1.16</ecNumber>
    </recommendedName>
</protein>
<evidence type="ECO:0000256" key="8">
    <source>
        <dbReference type="NCBIfam" id="TIGR01234"/>
    </source>
</evidence>
<accession>A0A398D727</accession>
<keyword evidence="3 7" id="KW-0418">Kinase</keyword>
<organism evidence="12 13">
    <name type="scientific">Candidatus Cryosericum odellii</name>
    <dbReference type="NCBI Taxonomy" id="2290917"/>
    <lineage>
        <taxon>Bacteria</taxon>
        <taxon>Pseudomonadati</taxon>
        <taxon>Caldisericota/Cryosericota group</taxon>
        <taxon>Candidatus Cryosericota</taxon>
        <taxon>Candidatus Cryosericia</taxon>
        <taxon>Candidatus Cryosericales</taxon>
        <taxon>Candidatus Cryosericaceae</taxon>
        <taxon>Candidatus Cryosericum</taxon>
    </lineage>
</organism>
<dbReference type="Pfam" id="PF02782">
    <property type="entry name" value="FGGY_C"/>
    <property type="match status" value="1"/>
</dbReference>
<keyword evidence="1 7" id="KW-0808">Transferase</keyword>
<dbReference type="InterPro" id="IPR000577">
    <property type="entry name" value="Carb_kinase_FGGY"/>
</dbReference>
<evidence type="ECO:0000313" key="12">
    <source>
        <dbReference type="EMBL" id="RIE10835.1"/>
    </source>
</evidence>
<sequence length="566" mass="61107">MIASNEHFVAGVDFGTDSVRVVILDAADGKVAGSRVAYYPRWKKGLYCNPKENQFRQHPLDYTESLVEAVTGAIHEADTARSGTDKGSISSKISAISVDTTGSTPVLADRFGTPLSLLPAFAEDPDAMFILWKDHTSVQEADEINRVSRSWGGTDFTKYVGGVYSSEWFWAKLLHTIRKNPKIAQAAYTAMEHCDWITAVMTGTTNPDAIKRSRCAAGHKIMWHAEWGGYPPREFFDKLDPKLSDIRDSLGTDTWTTDVPAGTLTPEWAQKLGLSESVIVCVGAYDAHIGAVGGGAAPGTLVKSIGTSTCDVIIGPKPATGQQEHLIAGICGQVDGSVVPGWIGYEAGQSAYGDYYAWFRDLLMWPIQDLVATDPDAKHLDIENIEKAILPALEEAASHIEPTESSVLALDWVNGRRTPFANQNLTAAISGINLGTDAPAMMRALFEATAFGARSIIECFEDSGIEIQKVVAIGGVARKSNLGMQILSDVTNRDIHVTAGDQSCAIGAAVFAATAAGLYPDIFTAQKALSAGIERIHKPDSTHVAIYDKLYEKFCRLEQFIEGETK</sequence>
<evidence type="ECO:0000256" key="6">
    <source>
        <dbReference type="ARBA" id="ARBA00023277"/>
    </source>
</evidence>
<evidence type="ECO:0000256" key="7">
    <source>
        <dbReference type="HAMAP-Rule" id="MF_00520"/>
    </source>
</evidence>
<comment type="similarity">
    <text evidence="7 9">Belongs to the ribulokinase family.</text>
</comment>
<comment type="pathway">
    <text evidence="7 9">Carbohydrate degradation; L-arabinose degradation via L-ribulose; D-xylulose 5-phosphate from L-arabinose (bacterial route): step 2/3.</text>
</comment>